<dbReference type="PANTHER" id="PTHR30615">
    <property type="entry name" value="UNCHARACTERIZED PROTEIN YJBQ-RELATED"/>
    <property type="match status" value="1"/>
</dbReference>
<comment type="caution">
    <text evidence="2">The sequence shown here is derived from an EMBL/GenBank/DDBJ whole genome shotgun (WGS) entry which is preliminary data.</text>
</comment>
<protein>
    <submittedName>
        <fullName evidence="2">Secondary thiamine-phosphate synthase enzyme YjbQ</fullName>
    </submittedName>
</protein>
<dbReference type="InterPro" id="IPR001602">
    <property type="entry name" value="UPF0047_YjbQ-like"/>
</dbReference>
<evidence type="ECO:0000313" key="3">
    <source>
        <dbReference type="Proteomes" id="UP001596398"/>
    </source>
</evidence>
<accession>A0ABD5ZSG7</accession>
<dbReference type="Proteomes" id="UP001596398">
    <property type="component" value="Unassembled WGS sequence"/>
</dbReference>
<dbReference type="PIRSF" id="PIRSF004681">
    <property type="entry name" value="UCP004681"/>
    <property type="match status" value="1"/>
</dbReference>
<dbReference type="PANTHER" id="PTHR30615:SF8">
    <property type="entry name" value="UPF0047 PROTEIN C4A8.02C"/>
    <property type="match status" value="1"/>
</dbReference>
<gene>
    <name evidence="2" type="ORF">ACFQJ4_13720</name>
</gene>
<evidence type="ECO:0000313" key="2">
    <source>
        <dbReference type="EMBL" id="MFC7236372.1"/>
    </source>
</evidence>
<dbReference type="RefSeq" id="WP_276234529.1">
    <property type="nucleotide sequence ID" value="NZ_CP119802.1"/>
</dbReference>
<dbReference type="Gene3D" id="2.60.120.460">
    <property type="entry name" value="YjbQ-like"/>
    <property type="match status" value="1"/>
</dbReference>
<dbReference type="SUPFAM" id="SSF111038">
    <property type="entry name" value="YjbQ-like"/>
    <property type="match status" value="1"/>
</dbReference>
<dbReference type="GeneID" id="79268089"/>
<comment type="similarity">
    <text evidence="1">Belongs to the UPF0047 family.</text>
</comment>
<dbReference type="InterPro" id="IPR035917">
    <property type="entry name" value="YjbQ-like_sf"/>
</dbReference>
<name>A0ABD5ZSG7_9EURY</name>
<evidence type="ECO:0000256" key="1">
    <source>
        <dbReference type="ARBA" id="ARBA00005534"/>
    </source>
</evidence>
<dbReference type="AlphaFoldDB" id="A0ABD5ZSG7"/>
<sequence length="124" mass="13234">MRFEVETESPVDTVDVTDRVAGGIPRGRNGTVTVFCRHTTAGVVVNEAEPRLLADIESFADALAPGAGWSHDEIDDNADAHLKSMLLGRSVTLPVMDGALDLGTYQSVLLVDCDGPRVRSLDVV</sequence>
<reference evidence="2 3" key="1">
    <citation type="journal article" date="2019" name="Int. J. Syst. Evol. Microbiol.">
        <title>The Global Catalogue of Microorganisms (GCM) 10K type strain sequencing project: providing services to taxonomists for standard genome sequencing and annotation.</title>
        <authorList>
            <consortium name="The Broad Institute Genomics Platform"/>
            <consortium name="The Broad Institute Genome Sequencing Center for Infectious Disease"/>
            <person name="Wu L."/>
            <person name="Ma J."/>
        </authorList>
    </citation>
    <scope>NUCLEOTIDE SEQUENCE [LARGE SCALE GENOMIC DNA]</scope>
    <source>
        <strain evidence="2 3">DT85</strain>
    </source>
</reference>
<dbReference type="EMBL" id="JBHTAP010000001">
    <property type="protein sequence ID" value="MFC7236372.1"/>
    <property type="molecule type" value="Genomic_DNA"/>
</dbReference>
<proteinExistence type="inferred from homology"/>
<organism evidence="2 3">
    <name type="scientific">Halosegnis marinus</name>
    <dbReference type="NCBI Taxonomy" id="3034023"/>
    <lineage>
        <taxon>Archaea</taxon>
        <taxon>Methanobacteriati</taxon>
        <taxon>Methanobacteriota</taxon>
        <taxon>Stenosarchaea group</taxon>
        <taxon>Halobacteria</taxon>
        <taxon>Halobacteriales</taxon>
        <taxon>Natronomonadaceae</taxon>
        <taxon>Halosegnis</taxon>
    </lineage>
</organism>
<keyword evidence="3" id="KW-1185">Reference proteome</keyword>
<dbReference type="NCBIfam" id="TIGR00149">
    <property type="entry name" value="TIGR00149_YjbQ"/>
    <property type="match status" value="1"/>
</dbReference>
<dbReference type="Pfam" id="PF01894">
    <property type="entry name" value="YjbQ"/>
    <property type="match status" value="1"/>
</dbReference>